<dbReference type="GO" id="GO:0032589">
    <property type="term" value="C:neuron projection membrane"/>
    <property type="evidence" value="ECO:0007669"/>
    <property type="project" value="TreeGrafter"/>
</dbReference>
<dbReference type="GO" id="GO:0050808">
    <property type="term" value="P:synapse organization"/>
    <property type="evidence" value="ECO:0007669"/>
    <property type="project" value="TreeGrafter"/>
</dbReference>
<name>A0AAW1GDJ7_POPJA</name>
<evidence type="ECO:0008006" key="4">
    <source>
        <dbReference type="Google" id="ProtNLM"/>
    </source>
</evidence>
<keyword evidence="3" id="KW-1185">Reference proteome</keyword>
<evidence type="ECO:0000313" key="3">
    <source>
        <dbReference type="Proteomes" id="UP001458880"/>
    </source>
</evidence>
<dbReference type="InterPro" id="IPR037448">
    <property type="entry name" value="Zig-8"/>
</dbReference>
<protein>
    <recommendedName>
        <fullName evidence="4">Ig-like domain-containing protein</fullName>
    </recommendedName>
</protein>
<dbReference type="AlphaFoldDB" id="A0AAW1GDJ7"/>
<sequence>MSHHPLSCRGRGGRSPPPSLPKDQRSPRDLYKTGAEMADAAATRYDGAVGGIPQFDIFRTSRTPNYTVVQAQTRTTAVLHCEVASIGNNTVTWKRRRDYKILTFGILTYSSDSRFFARPEKNGK</sequence>
<accession>A0AAW1GDJ7</accession>
<dbReference type="PANTHER" id="PTHR23279:SF37">
    <property type="entry name" value="DEFECTIVE PROBOSCIS EXTENSION RESPONSE 13, ISOFORM B"/>
    <property type="match status" value="1"/>
</dbReference>
<evidence type="ECO:0000313" key="2">
    <source>
        <dbReference type="EMBL" id="KAK9662727.1"/>
    </source>
</evidence>
<gene>
    <name evidence="2" type="ORF">QE152_g41425</name>
</gene>
<reference evidence="2 3" key="1">
    <citation type="journal article" date="2024" name="BMC Genomics">
        <title>De novo assembly and annotation of Popillia japonica's genome with initial clues to its potential as an invasive pest.</title>
        <authorList>
            <person name="Cucini C."/>
            <person name="Boschi S."/>
            <person name="Funari R."/>
            <person name="Cardaioli E."/>
            <person name="Iannotti N."/>
            <person name="Marturano G."/>
            <person name="Paoli F."/>
            <person name="Bruttini M."/>
            <person name="Carapelli A."/>
            <person name="Frati F."/>
            <person name="Nardi F."/>
        </authorList>
    </citation>
    <scope>NUCLEOTIDE SEQUENCE [LARGE SCALE GENOMIC DNA]</scope>
    <source>
        <strain evidence="2">DMR45628</strain>
    </source>
</reference>
<feature type="non-terminal residue" evidence="2">
    <location>
        <position position="124"/>
    </location>
</feature>
<proteinExistence type="predicted"/>
<organism evidence="2 3">
    <name type="scientific">Popillia japonica</name>
    <name type="common">Japanese beetle</name>
    <dbReference type="NCBI Taxonomy" id="7064"/>
    <lineage>
        <taxon>Eukaryota</taxon>
        <taxon>Metazoa</taxon>
        <taxon>Ecdysozoa</taxon>
        <taxon>Arthropoda</taxon>
        <taxon>Hexapoda</taxon>
        <taxon>Insecta</taxon>
        <taxon>Pterygota</taxon>
        <taxon>Neoptera</taxon>
        <taxon>Endopterygota</taxon>
        <taxon>Coleoptera</taxon>
        <taxon>Polyphaga</taxon>
        <taxon>Scarabaeiformia</taxon>
        <taxon>Scarabaeidae</taxon>
        <taxon>Rutelinae</taxon>
        <taxon>Popillia</taxon>
    </lineage>
</organism>
<dbReference type="PANTHER" id="PTHR23279">
    <property type="entry name" value="DEFECTIVE PROBOSCIS EXTENSION RESPONSE DPR -RELATED"/>
    <property type="match status" value="1"/>
</dbReference>
<feature type="region of interest" description="Disordered" evidence="1">
    <location>
        <begin position="1"/>
        <end position="29"/>
    </location>
</feature>
<evidence type="ECO:0000256" key="1">
    <source>
        <dbReference type="SAM" id="MobiDB-lite"/>
    </source>
</evidence>
<dbReference type="Proteomes" id="UP001458880">
    <property type="component" value="Unassembled WGS sequence"/>
</dbReference>
<dbReference type="InterPro" id="IPR013783">
    <property type="entry name" value="Ig-like_fold"/>
</dbReference>
<dbReference type="Gene3D" id="2.60.40.10">
    <property type="entry name" value="Immunoglobulins"/>
    <property type="match status" value="1"/>
</dbReference>
<comment type="caution">
    <text evidence="2">The sequence shown here is derived from an EMBL/GenBank/DDBJ whole genome shotgun (WGS) entry which is preliminary data.</text>
</comment>
<dbReference type="EMBL" id="JASPKY010003751">
    <property type="protein sequence ID" value="KAK9662727.1"/>
    <property type="molecule type" value="Genomic_DNA"/>
</dbReference>